<gene>
    <name evidence="2" type="ORF">D1223_18080</name>
</gene>
<comment type="caution">
    <text evidence="2">The sequence shown here is derived from an EMBL/GenBank/DDBJ whole genome shotgun (WGS) entry which is preliminary data.</text>
</comment>
<comment type="similarity">
    <text evidence="1">Belongs to the short-chain dehydrogenases/reductases (SDR) family.</text>
</comment>
<dbReference type="OrthoDB" id="9804774at2"/>
<dbReference type="PANTHER" id="PTHR42879:SF6">
    <property type="entry name" value="NADPH-DEPENDENT REDUCTASE BACG"/>
    <property type="match status" value="1"/>
</dbReference>
<proteinExistence type="inferred from homology"/>
<evidence type="ECO:0000313" key="2">
    <source>
        <dbReference type="EMBL" id="RIJ26847.1"/>
    </source>
</evidence>
<dbReference type="InterPro" id="IPR002347">
    <property type="entry name" value="SDR_fam"/>
</dbReference>
<protein>
    <submittedName>
        <fullName evidence="2">SDR family oxidoreductase</fullName>
    </submittedName>
</protein>
<evidence type="ECO:0000256" key="1">
    <source>
        <dbReference type="ARBA" id="ARBA00006484"/>
    </source>
</evidence>
<dbReference type="InterPro" id="IPR036291">
    <property type="entry name" value="NAD(P)-bd_dom_sf"/>
</dbReference>
<dbReference type="PANTHER" id="PTHR42879">
    <property type="entry name" value="3-OXOACYL-(ACYL-CARRIER-PROTEIN) REDUCTASE"/>
    <property type="match status" value="1"/>
</dbReference>
<accession>A0A399RA62</accession>
<name>A0A399RA62_9PROT</name>
<dbReference type="EMBL" id="QWFX01000016">
    <property type="protein sequence ID" value="RIJ26847.1"/>
    <property type="molecule type" value="Genomic_DNA"/>
</dbReference>
<evidence type="ECO:0000313" key="3">
    <source>
        <dbReference type="Proteomes" id="UP000266385"/>
    </source>
</evidence>
<dbReference type="InterPro" id="IPR050259">
    <property type="entry name" value="SDR"/>
</dbReference>
<dbReference type="PRINTS" id="PR00081">
    <property type="entry name" value="GDHRDH"/>
</dbReference>
<sequence>MDLGISGRTAIVCASSKGLGRACAEALAEAGVNLVINARSPEALESAADEIRNAYKVTVETVAADVTTVEGCEALQERCSAPDILVNNAGGPPAGDWRKFEREDWHKAVDSNMIGAIFLMRAYLDGMAERGFGRVVNITSGMVKAPRDVLSLSVAARLGLTGFVRGIVPAYAAKGVTINNLLPELFDTDRLRNNIGVLAKRDSLSLQEAIDVQLADCPAARMGRPDEFGGTCAFLCSVQAGYMTGQSILLDGGRYPGVF</sequence>
<keyword evidence="3" id="KW-1185">Reference proteome</keyword>
<dbReference type="Pfam" id="PF13561">
    <property type="entry name" value="adh_short_C2"/>
    <property type="match status" value="1"/>
</dbReference>
<dbReference type="Proteomes" id="UP000266385">
    <property type="component" value="Unassembled WGS sequence"/>
</dbReference>
<dbReference type="Gene3D" id="3.40.50.720">
    <property type="entry name" value="NAD(P)-binding Rossmann-like Domain"/>
    <property type="match status" value="1"/>
</dbReference>
<dbReference type="AlphaFoldDB" id="A0A399RA62"/>
<reference evidence="2 3" key="1">
    <citation type="submission" date="2018-08" db="EMBL/GenBank/DDBJ databases">
        <title>Henriciella mobilis sp. nov., isolated from seawater.</title>
        <authorList>
            <person name="Cheng H."/>
            <person name="Wu Y.-H."/>
            <person name="Xu X.-W."/>
            <person name="Guo L.-L."/>
        </authorList>
    </citation>
    <scope>NUCLEOTIDE SEQUENCE [LARGE SCALE GENOMIC DNA]</scope>
    <source>
        <strain evidence="2 3">JN25</strain>
    </source>
</reference>
<dbReference type="RefSeq" id="WP_119377740.1">
    <property type="nucleotide sequence ID" value="NZ_QWFX01000016.1"/>
</dbReference>
<dbReference type="FunFam" id="3.40.50.720:FF:000642">
    <property type="entry name" value="Short-chain dehydrogenase/reductase SDR"/>
    <property type="match status" value="1"/>
</dbReference>
<organism evidence="2 3">
    <name type="scientific">Henriciella mobilis</name>
    <dbReference type="NCBI Taxonomy" id="2305467"/>
    <lineage>
        <taxon>Bacteria</taxon>
        <taxon>Pseudomonadati</taxon>
        <taxon>Pseudomonadota</taxon>
        <taxon>Alphaproteobacteria</taxon>
        <taxon>Hyphomonadales</taxon>
        <taxon>Hyphomonadaceae</taxon>
        <taxon>Henriciella</taxon>
    </lineage>
</organism>
<dbReference type="SUPFAM" id="SSF51735">
    <property type="entry name" value="NAD(P)-binding Rossmann-fold domains"/>
    <property type="match status" value="1"/>
</dbReference>